<proteinExistence type="predicted"/>
<dbReference type="Proteomes" id="UP000011841">
    <property type="component" value="Chromosome"/>
</dbReference>
<dbReference type="Gene3D" id="2.60.120.380">
    <property type="match status" value="1"/>
</dbReference>
<reference evidence="3 4" key="1">
    <citation type="journal article" date="2013" name="Appl. Environ. Microbiol.">
        <title>Genome analysis suggests that the soil oligotrophic bacterium Agromonas oligotrophica (Bradyrhizobium oligotrophicum) is a nitrogen-fixing symbiont of Aeschynomene indica.</title>
        <authorList>
            <person name="Okubo T."/>
            <person name="Fukushima S."/>
            <person name="Itakura M."/>
            <person name="Oshima K."/>
            <person name="Longtonglang A."/>
            <person name="Teaumroong N."/>
            <person name="Mitsui H."/>
            <person name="Hattori M."/>
            <person name="Hattori R."/>
            <person name="Hattori T."/>
            <person name="Minamisawa K."/>
        </authorList>
    </citation>
    <scope>NUCLEOTIDE SEQUENCE [LARGE SCALE GENOMIC DNA]</scope>
    <source>
        <strain evidence="3 4">S58</strain>
    </source>
</reference>
<dbReference type="InterPro" id="IPR007280">
    <property type="entry name" value="Peptidase_C_arc/bac"/>
</dbReference>
<dbReference type="NCBIfam" id="TIGR03661">
    <property type="entry name" value="T1SS_VCA0849"/>
    <property type="match status" value="1"/>
</dbReference>
<dbReference type="Pfam" id="PF17963">
    <property type="entry name" value="Big_9"/>
    <property type="match status" value="4"/>
</dbReference>
<dbReference type="STRING" id="1245469.S58_31520"/>
<dbReference type="SUPFAM" id="SSF51120">
    <property type="entry name" value="beta-Roll"/>
    <property type="match status" value="1"/>
</dbReference>
<dbReference type="Pfam" id="PF17803">
    <property type="entry name" value="Cadherin_4"/>
    <property type="match status" value="1"/>
</dbReference>
<dbReference type="InterPro" id="IPR011049">
    <property type="entry name" value="Serralysin-like_metalloprot_C"/>
</dbReference>
<evidence type="ECO:0000313" key="4">
    <source>
        <dbReference type="Proteomes" id="UP000011841"/>
    </source>
</evidence>
<dbReference type="EMBL" id="AP012603">
    <property type="protein sequence ID" value="BAM89150.1"/>
    <property type="molecule type" value="Genomic_DNA"/>
</dbReference>
<evidence type="ECO:0000313" key="3">
    <source>
        <dbReference type="EMBL" id="BAM89150.1"/>
    </source>
</evidence>
<dbReference type="eggNOG" id="COG2931">
    <property type="taxonomic scope" value="Bacteria"/>
</dbReference>
<organism evidence="3 4">
    <name type="scientific">Bradyrhizobium oligotrophicum S58</name>
    <dbReference type="NCBI Taxonomy" id="1245469"/>
    <lineage>
        <taxon>Bacteria</taxon>
        <taxon>Pseudomonadati</taxon>
        <taxon>Pseudomonadota</taxon>
        <taxon>Alphaproteobacteria</taxon>
        <taxon>Hyphomicrobiales</taxon>
        <taxon>Nitrobacteraceae</taxon>
        <taxon>Bradyrhizobium</taxon>
    </lineage>
</organism>
<dbReference type="KEGG" id="aol:S58_31520"/>
<evidence type="ECO:0008006" key="5">
    <source>
        <dbReference type="Google" id="ProtNLM"/>
    </source>
</evidence>
<sequence>MNARVVVAQNEPSIHRGLDGHSPRLIRLNKPQGDQALTIHLDGRVQLDFSAIAGENITLVHAGDRLVILFDNRAAVTLDPFYGPDGQPLPAISIHLGPDRDVSGIDFAALFPVTTDQSVLPATGNGSPAVGGGFAPSPPQVDALATGQALPLLEADAQAARGSTTSGETHSVNRVPTAVADQGAVIEAGVHPGNTPFAGVSIARGNVLANDVDLDPGDIKLVVGVAVGTAAAVTGQVGTTLTGIYGSLVLDAQGSWTYTLDNANAATQALAQGVHGSDVFTYTMRDAQGETSTTTLTLDVLGSNDAPVMSTGAALALHEDSGQTQSSARHVAAGTLGFSDVDLSDSHTVDVALGAAQWSGGKAIPAATLSDAATALSAVITADSPGAAGSIGWSFGLGDADLDFLGAGETLVLTYQVTVTDSQSASAMQTVTMTITGSNDAPVITAASSSDVTEQRATTGSSIPDQVTGKLAFTDVDISDGHTAAVTGVASSGTLSGLGVTAADLQSFLHIDSVTKMAGSSSGSVGWTFSAPDSTFDYLGAGETLTLTYKVALDDHHGGTADSTISITVTGTNDAPALQPSAPALPGITEDQTTPSGTTVASLLANHVTDADAGAAPGIAITGAVASHGHWQFSIDGGSTWSDFATYSAGSALLLAPTDLVRMVPDGNDGGLDSFSFVAWDQTSGQHGLTIDASTRDGSSAFSAQSDTATITVEAINDAPVIHAPTAITIASGTSLTLANSFAITVTDVDAGAGAVSLGLSVTHGSLYLPSGNLTIPTQGATFTGSLMDVLDLLKDAVFTPDSGFIGQAFISIACSDNGHTGAGGALLDSQLIVIDVAPSAGDHATTDEDTALTVDATHGVLANTDPTASLNVANGDFSTTHGGSVHFNSDGSYSYTPAQDFNGIDTVDFTVDGPSGPRSGTLSIAVNAVNDAPVVHAPAVVTVAAGGRFTFSGSNAISVTDVDSGDQIVGQFVSVTHGTLYLPSSNLTIVGGGLITGPLSPDQLFGNAVFTPDPGFTGQAKITISVSDNGHSGAGGSLSDSKTVIINVENSPVITSGIQTADIIEDFAATVPATERITNGGFEATAPFSGWTNTGFVAISEPHTGTTSVGSYLGTYSLSQTLATVAGITYHVSFWASNPFDNGVQSEGMTVNWNGATVFALGDIPPSGGYRNFTHYGFDVMATGASSALSLTMWDTQGWWVLDDVSVTAQVTPGTETTRGIITFSDADHSDTHAVSYTTPAGSHYYGTFTPTLTHDTTGTGTGGTVDWSFSVDDSTIHFLAANQTLTQTYTVSIDDGHGGHATQDVTVTLHGTNDAPVGVNDTIIINGYSGAAPGTAAATPVFNETESNGAISTANAIDRTALVIAPNANLTDATDPSITIHGALSSNSDKDYYKIDLKAGETVTLDIDNSTGGLDSYIRLYNGGGTQIAVNDDSSSTSIGGGGSSTTRDSYLSYSVTQDGTYYVQVGSFNSASKGAYDLQLSVDSYKGLSGAPASIATAILLANDTDADDGHVLSITGLTGTGVSLNGDHILVQPNVTSFSYTVSDGITQSTATVSVIQKSGQSSTGTIGDDILFGTSGADSLDGAGGNDVLIGGLGNDTLTGGNGHDRFVFAESGTSNLDRILDFSPDDTIDLSGLLDAAIGNGSNVADVVRVVRGAPGSSDVTVQVDTDGAAAGATWTDVAVLSNYNMAGNVIQAIFEHAQHQLTVA</sequence>
<name>M4ZSE4_9BRAD</name>
<dbReference type="Pfam" id="PF04151">
    <property type="entry name" value="PPC"/>
    <property type="match status" value="1"/>
</dbReference>
<dbReference type="InterPro" id="IPR013783">
    <property type="entry name" value="Ig-like_fold"/>
</dbReference>
<evidence type="ECO:0000259" key="1">
    <source>
        <dbReference type="Pfam" id="PF04151"/>
    </source>
</evidence>
<dbReference type="InterPro" id="IPR018511">
    <property type="entry name" value="Hemolysin-typ_Ca-bd_CS"/>
</dbReference>
<gene>
    <name evidence="3" type="ORF">S58_31520</name>
</gene>
<evidence type="ECO:0000259" key="2">
    <source>
        <dbReference type="Pfam" id="PF17803"/>
    </source>
</evidence>
<protein>
    <recommendedName>
        <fullName evidence="5">Tandem-95 repeat protein</fullName>
    </recommendedName>
</protein>
<accession>M4ZSE4</accession>
<dbReference type="PROSITE" id="PS00330">
    <property type="entry name" value="HEMOLYSIN_CALCIUM"/>
    <property type="match status" value="2"/>
</dbReference>
<dbReference type="RefSeq" id="WP_015666271.1">
    <property type="nucleotide sequence ID" value="NC_020453.1"/>
</dbReference>
<dbReference type="OrthoDB" id="5593939at2"/>
<dbReference type="Pfam" id="PF00353">
    <property type="entry name" value="HemolysinCabind"/>
    <property type="match status" value="1"/>
</dbReference>
<dbReference type="NCBIfam" id="NF012211">
    <property type="entry name" value="tand_rpt_95"/>
    <property type="match status" value="1"/>
</dbReference>
<dbReference type="InterPro" id="IPR001343">
    <property type="entry name" value="Hemolysn_Ca-bd"/>
</dbReference>
<dbReference type="GeneID" id="301817013"/>
<dbReference type="InterPro" id="IPR019960">
    <property type="entry name" value="T1SS_VCA0849"/>
</dbReference>
<dbReference type="Gene3D" id="2.60.40.10">
    <property type="entry name" value="Immunoglobulins"/>
    <property type="match status" value="1"/>
</dbReference>
<dbReference type="PATRIC" id="fig|1245469.3.peg.3224"/>
<dbReference type="SUPFAM" id="SSF89260">
    <property type="entry name" value="Collagen-binding domain"/>
    <property type="match status" value="1"/>
</dbReference>
<dbReference type="InterPro" id="IPR010221">
    <property type="entry name" value="VCBS_dom"/>
</dbReference>
<feature type="domain" description="RapA2 cadherin-like" evidence="2">
    <location>
        <begin position="708"/>
        <end position="769"/>
    </location>
</feature>
<dbReference type="HOGENOM" id="CLU_240554_0_0_5"/>
<feature type="domain" description="Peptidase C-terminal archaeal/bacterial" evidence="1">
    <location>
        <begin position="1391"/>
        <end position="1469"/>
    </location>
</feature>
<dbReference type="PRINTS" id="PR00313">
    <property type="entry name" value="CABNDNGRPT"/>
</dbReference>
<dbReference type="NCBIfam" id="TIGR01965">
    <property type="entry name" value="VCBS_repeat"/>
    <property type="match status" value="4"/>
</dbReference>
<dbReference type="InterPro" id="IPR040853">
    <property type="entry name" value="RapA2_cadherin-like"/>
</dbReference>
<dbReference type="GO" id="GO:0005509">
    <property type="term" value="F:calcium ion binding"/>
    <property type="evidence" value="ECO:0007669"/>
    <property type="project" value="InterPro"/>
</dbReference>
<keyword evidence="4" id="KW-1185">Reference proteome</keyword>